<evidence type="ECO:0000313" key="5">
    <source>
        <dbReference type="Proteomes" id="UP000269721"/>
    </source>
</evidence>
<dbReference type="OrthoDB" id="272271at2759"/>
<dbReference type="PANTHER" id="PTHR10696">
    <property type="entry name" value="GAMMA-BUTYROBETAINE HYDROXYLASE-RELATED"/>
    <property type="match status" value="1"/>
</dbReference>
<proteinExistence type="predicted"/>
<dbReference type="GO" id="GO:0017000">
    <property type="term" value="P:antibiotic biosynthetic process"/>
    <property type="evidence" value="ECO:0007669"/>
    <property type="project" value="UniProtKB-KW"/>
</dbReference>
<reference evidence="5" key="1">
    <citation type="journal article" date="2018" name="Nat. Microbiol.">
        <title>Leveraging single-cell genomics to expand the fungal tree of life.</title>
        <authorList>
            <person name="Ahrendt S.R."/>
            <person name="Quandt C.A."/>
            <person name="Ciobanu D."/>
            <person name="Clum A."/>
            <person name="Salamov A."/>
            <person name="Andreopoulos B."/>
            <person name="Cheng J.F."/>
            <person name="Woyke T."/>
            <person name="Pelin A."/>
            <person name="Henrissat B."/>
            <person name="Reynolds N.K."/>
            <person name="Benny G.L."/>
            <person name="Smith M.E."/>
            <person name="James T.Y."/>
            <person name="Grigoriev I.V."/>
        </authorList>
    </citation>
    <scope>NUCLEOTIDE SEQUENCE [LARGE SCALE GENOMIC DNA]</scope>
</reference>
<evidence type="ECO:0000259" key="3">
    <source>
        <dbReference type="Pfam" id="PF02668"/>
    </source>
</evidence>
<evidence type="ECO:0000256" key="2">
    <source>
        <dbReference type="ARBA" id="ARBA00023194"/>
    </source>
</evidence>
<keyword evidence="5" id="KW-1185">Reference proteome</keyword>
<gene>
    <name evidence="4" type="ORF">BDK51DRAFT_42868</name>
</gene>
<dbReference type="PANTHER" id="PTHR10696:SF56">
    <property type="entry name" value="TAUD_TFDA-LIKE DOMAIN-CONTAINING PROTEIN"/>
    <property type="match status" value="1"/>
</dbReference>
<feature type="domain" description="TauD/TfdA-like" evidence="3">
    <location>
        <begin position="69"/>
        <end position="325"/>
    </location>
</feature>
<protein>
    <recommendedName>
        <fullName evidence="3">TauD/TfdA-like domain-containing protein</fullName>
    </recommendedName>
</protein>
<dbReference type="AlphaFoldDB" id="A0A4P9WR55"/>
<accession>A0A4P9WR55</accession>
<name>A0A4P9WR55_9FUNG</name>
<keyword evidence="2" id="KW-0045">Antibiotic biosynthesis</keyword>
<evidence type="ECO:0000256" key="1">
    <source>
        <dbReference type="ARBA" id="ARBA00023002"/>
    </source>
</evidence>
<organism evidence="4 5">
    <name type="scientific">Blyttiomyces helicus</name>
    <dbReference type="NCBI Taxonomy" id="388810"/>
    <lineage>
        <taxon>Eukaryota</taxon>
        <taxon>Fungi</taxon>
        <taxon>Fungi incertae sedis</taxon>
        <taxon>Chytridiomycota</taxon>
        <taxon>Chytridiomycota incertae sedis</taxon>
        <taxon>Chytridiomycetes</taxon>
        <taxon>Chytridiomycetes incertae sedis</taxon>
        <taxon>Blyttiomyces</taxon>
    </lineage>
</organism>
<dbReference type="EMBL" id="KZ994270">
    <property type="protein sequence ID" value="RKO93366.1"/>
    <property type="molecule type" value="Genomic_DNA"/>
</dbReference>
<dbReference type="InterPro" id="IPR003819">
    <property type="entry name" value="TauD/TfdA-like"/>
</dbReference>
<keyword evidence="1" id="KW-0560">Oxidoreductase</keyword>
<dbReference type="GO" id="GO:0016491">
    <property type="term" value="F:oxidoreductase activity"/>
    <property type="evidence" value="ECO:0007669"/>
    <property type="project" value="UniProtKB-KW"/>
</dbReference>
<dbReference type="InterPro" id="IPR050411">
    <property type="entry name" value="AlphaKG_dependent_hydroxylases"/>
</dbReference>
<dbReference type="Proteomes" id="UP000269721">
    <property type="component" value="Unassembled WGS sequence"/>
</dbReference>
<dbReference type="Pfam" id="PF02668">
    <property type="entry name" value="TauD"/>
    <property type="match status" value="1"/>
</dbReference>
<evidence type="ECO:0000313" key="4">
    <source>
        <dbReference type="EMBL" id="RKO93366.1"/>
    </source>
</evidence>
<sequence length="374" mass="42067">MAPIATPIVEPLPISPPFEEWPEKITGPTVWDAKFMQAHPEEWIHHLTPAEIEDIDQALRSFESTGIPLDKISPESFPLPVLGPYLAKNYETLVAGRGFSVIRGVPIERYSREEAVKIFMGIMSHNGPFVTQNAWGHILGHVKDHGNDASNPNVRLYTTNALNDYHTDSCDIVSLFCWRTAVSGGGSFLASTHAIYNDLQKNDPAALRELCRSDIYWDRKVDVPEGKKAYYQSPVFNNYKGRILGIFDRDYMINVARHAEVPTLSDERIRAYDAVIEAAKRNSIQMQLQRGDIQFVHNHQNLHARSGYVDSKTDPNFQRHLFRLWVSTGGRSGWPLPAPFGNRFAGDLSGKGKRGGLHPNIKETVVLDSVDVMH</sequence>
<dbReference type="InterPro" id="IPR042098">
    <property type="entry name" value="TauD-like_sf"/>
</dbReference>
<dbReference type="Gene3D" id="3.60.130.10">
    <property type="entry name" value="Clavaminate synthase-like"/>
    <property type="match status" value="1"/>
</dbReference>
<dbReference type="SUPFAM" id="SSF51197">
    <property type="entry name" value="Clavaminate synthase-like"/>
    <property type="match status" value="1"/>
</dbReference>